<sequence>MAGQGGPDEETWSKMTVGEKRAYWISIAAIFCIIAVSAAIRFFR</sequence>
<comment type="caution">
    <text evidence="2">The sequence shown here is derived from an EMBL/GenBank/DDBJ whole genome shotgun (WGS) entry which is preliminary data.</text>
</comment>
<keyword evidence="1" id="KW-0812">Transmembrane</keyword>
<keyword evidence="1" id="KW-0472">Membrane</keyword>
<evidence type="ECO:0000313" key="3">
    <source>
        <dbReference type="Proteomes" id="UP001589773"/>
    </source>
</evidence>
<dbReference type="RefSeq" id="WP_379677801.1">
    <property type="nucleotide sequence ID" value="NZ_JBHLWP010000004.1"/>
</dbReference>
<organism evidence="2 3">
    <name type="scientific">Massilia consociata</name>
    <dbReference type="NCBI Taxonomy" id="760117"/>
    <lineage>
        <taxon>Bacteria</taxon>
        <taxon>Pseudomonadati</taxon>
        <taxon>Pseudomonadota</taxon>
        <taxon>Betaproteobacteria</taxon>
        <taxon>Burkholderiales</taxon>
        <taxon>Oxalobacteraceae</taxon>
        <taxon>Telluria group</taxon>
        <taxon>Massilia</taxon>
    </lineage>
</organism>
<keyword evidence="3" id="KW-1185">Reference proteome</keyword>
<keyword evidence="1" id="KW-1133">Transmembrane helix</keyword>
<protein>
    <recommendedName>
        <fullName evidence="4">Preprotein translocase subunit Sec61beta</fullName>
    </recommendedName>
</protein>
<accession>A0ABV6FBW3</accession>
<evidence type="ECO:0000313" key="2">
    <source>
        <dbReference type="EMBL" id="MFC0251022.1"/>
    </source>
</evidence>
<name>A0ABV6FBW3_9BURK</name>
<feature type="transmembrane region" description="Helical" evidence="1">
    <location>
        <begin position="22"/>
        <end position="43"/>
    </location>
</feature>
<proteinExistence type="predicted"/>
<dbReference type="Proteomes" id="UP001589773">
    <property type="component" value="Unassembled WGS sequence"/>
</dbReference>
<evidence type="ECO:0000256" key="1">
    <source>
        <dbReference type="SAM" id="Phobius"/>
    </source>
</evidence>
<gene>
    <name evidence="2" type="ORF">ACFFJK_03890</name>
</gene>
<reference evidence="2 3" key="1">
    <citation type="submission" date="2024-09" db="EMBL/GenBank/DDBJ databases">
        <authorList>
            <person name="Sun Q."/>
            <person name="Mori K."/>
        </authorList>
    </citation>
    <scope>NUCLEOTIDE SEQUENCE [LARGE SCALE GENOMIC DNA]</scope>
    <source>
        <strain evidence="2 3">CCM 7792</strain>
    </source>
</reference>
<evidence type="ECO:0008006" key="4">
    <source>
        <dbReference type="Google" id="ProtNLM"/>
    </source>
</evidence>
<dbReference type="EMBL" id="JBHLWP010000004">
    <property type="protein sequence ID" value="MFC0251022.1"/>
    <property type="molecule type" value="Genomic_DNA"/>
</dbReference>